<accession>C4JNL0</accession>
<reference evidence="2" key="1">
    <citation type="journal article" date="2009" name="Genome Res.">
        <title>Comparative genomic analyses of the human fungal pathogens Coccidioides and their relatives.</title>
        <authorList>
            <person name="Sharpton T.J."/>
            <person name="Stajich J.E."/>
            <person name="Rounsley S.D."/>
            <person name="Gardner M.J."/>
            <person name="Wortman J.R."/>
            <person name="Jordar V.S."/>
            <person name="Maiti R."/>
            <person name="Kodira C.D."/>
            <person name="Neafsey D.E."/>
            <person name="Zeng Q."/>
            <person name="Hung C.-Y."/>
            <person name="McMahan C."/>
            <person name="Muszewska A."/>
            <person name="Grynberg M."/>
            <person name="Mandel M.A."/>
            <person name="Kellner E.M."/>
            <person name="Barker B.M."/>
            <person name="Galgiani J.N."/>
            <person name="Orbach M.J."/>
            <person name="Kirkland T.N."/>
            <person name="Cole G.T."/>
            <person name="Henn M.R."/>
            <person name="Birren B.W."/>
            <person name="Taylor J.W."/>
        </authorList>
    </citation>
    <scope>NUCLEOTIDE SEQUENCE [LARGE SCALE GENOMIC DNA]</scope>
    <source>
        <strain evidence="2">UAMH 1704</strain>
    </source>
</reference>
<proteinExistence type="predicted"/>
<dbReference type="HOGENOM" id="CLU_1462387_0_0_1"/>
<dbReference type="VEuPathDB" id="FungiDB:UREG_03008"/>
<evidence type="ECO:0000313" key="1">
    <source>
        <dbReference type="EMBL" id="EEP78163.1"/>
    </source>
</evidence>
<dbReference type="Proteomes" id="UP000002058">
    <property type="component" value="Unassembled WGS sequence"/>
</dbReference>
<name>C4JNL0_UNCRE</name>
<organism evidence="1 2">
    <name type="scientific">Uncinocarpus reesii (strain UAMH 1704)</name>
    <dbReference type="NCBI Taxonomy" id="336963"/>
    <lineage>
        <taxon>Eukaryota</taxon>
        <taxon>Fungi</taxon>
        <taxon>Dikarya</taxon>
        <taxon>Ascomycota</taxon>
        <taxon>Pezizomycotina</taxon>
        <taxon>Eurotiomycetes</taxon>
        <taxon>Eurotiomycetidae</taxon>
        <taxon>Onygenales</taxon>
        <taxon>Onygenaceae</taxon>
        <taxon>Uncinocarpus</taxon>
    </lineage>
</organism>
<dbReference type="AlphaFoldDB" id="C4JNL0"/>
<dbReference type="KEGG" id="ure:UREG_03008"/>
<dbReference type="EMBL" id="CH476616">
    <property type="protein sequence ID" value="EEP78163.1"/>
    <property type="molecule type" value="Genomic_DNA"/>
</dbReference>
<sequence>MAPPMPACGGTAPTTRGKGCCGCCCWWIWGGMGSWGYRPGFWGNWRPPEAAAERPAGTGGAVGSSLRVAIESTLARRYDLDDDDSAVAMRVVWRKADGRVACPGTLSFKDLQHPSTTTRLGAGLSLGDNADGGQCLLQQDVFAGGCQVVRLDFSLEAFPSRRLQENNDLKNSCWRYGARNYRHIS</sequence>
<keyword evidence="2" id="KW-1185">Reference proteome</keyword>
<gene>
    <name evidence="1" type="ORF">UREG_03008</name>
</gene>
<protein>
    <submittedName>
        <fullName evidence="1">Uncharacterized protein</fullName>
    </submittedName>
</protein>
<dbReference type="GeneID" id="8439027"/>
<dbReference type="RefSeq" id="XP_002543492.1">
    <property type="nucleotide sequence ID" value="XM_002543446.1"/>
</dbReference>
<evidence type="ECO:0000313" key="2">
    <source>
        <dbReference type="Proteomes" id="UP000002058"/>
    </source>
</evidence>
<dbReference type="InParanoid" id="C4JNL0"/>